<dbReference type="STRING" id="1824.SAMN05444423_102198"/>
<dbReference type="eggNOG" id="COG3832">
    <property type="taxonomic scope" value="Bacteria"/>
</dbReference>
<dbReference type="InterPro" id="IPR023393">
    <property type="entry name" value="START-like_dom_sf"/>
</dbReference>
<dbReference type="Proteomes" id="UP000017048">
    <property type="component" value="Unassembled WGS sequence"/>
</dbReference>
<dbReference type="Gene3D" id="3.30.530.20">
    <property type="match status" value="1"/>
</dbReference>
<proteinExistence type="predicted"/>
<dbReference type="EMBL" id="BAFO02000032">
    <property type="protein sequence ID" value="GAD86423.1"/>
    <property type="molecule type" value="Genomic_DNA"/>
</dbReference>
<evidence type="ECO:0000313" key="2">
    <source>
        <dbReference type="Proteomes" id="UP000017048"/>
    </source>
</evidence>
<dbReference type="SUPFAM" id="SSF55961">
    <property type="entry name" value="Bet v1-like"/>
    <property type="match status" value="1"/>
</dbReference>
<name>U5EJA4_NOCAS</name>
<dbReference type="AlphaFoldDB" id="U5EJA4"/>
<organism evidence="1 2">
    <name type="scientific">Nocardia asteroides NBRC 15531</name>
    <dbReference type="NCBI Taxonomy" id="1110697"/>
    <lineage>
        <taxon>Bacteria</taxon>
        <taxon>Bacillati</taxon>
        <taxon>Actinomycetota</taxon>
        <taxon>Actinomycetes</taxon>
        <taxon>Mycobacteriales</taxon>
        <taxon>Nocardiaceae</taxon>
        <taxon>Nocardia</taxon>
    </lineage>
</organism>
<sequence>MSGDDLVPGARLQTTRAVTIAAEPAAVWPWLVQMGPGRAGAYTFDWVENLFGLNMHSSREIMPAFQHLAVGDELTLGASGPTMRAHVVEPCHTLGWASDAGDWTWTFQLTPVSGGTRLISRNRLLGPDSPLLRRLYAAVMVPGSLLMERKMLRGIAQRAERSRRVTEDPR</sequence>
<accession>U5EJA4</accession>
<evidence type="ECO:0000313" key="1">
    <source>
        <dbReference type="EMBL" id="GAD86423.1"/>
    </source>
</evidence>
<gene>
    <name evidence="1" type="ORF">NCAST_32_09100</name>
</gene>
<evidence type="ECO:0008006" key="3">
    <source>
        <dbReference type="Google" id="ProtNLM"/>
    </source>
</evidence>
<protein>
    <recommendedName>
        <fullName evidence="3">Polyketide cyclase/dehydrase</fullName>
    </recommendedName>
</protein>
<keyword evidence="2" id="KW-1185">Reference proteome</keyword>
<reference evidence="1 2" key="1">
    <citation type="journal article" date="2014" name="BMC Genomics">
        <title>Genome based analysis of type-I polyketide synthase and nonribosomal peptide synthetase gene clusters in seven strains of five representative Nocardia species.</title>
        <authorList>
            <person name="Komaki H."/>
            <person name="Ichikawa N."/>
            <person name="Hosoyama A."/>
            <person name="Takahashi-Nakaguchi A."/>
            <person name="Matsuzawa T."/>
            <person name="Suzuki K."/>
            <person name="Fujita N."/>
            <person name="Gonoi T."/>
        </authorList>
    </citation>
    <scope>NUCLEOTIDE SEQUENCE [LARGE SCALE GENOMIC DNA]</scope>
    <source>
        <strain evidence="1 2">NBRC 15531</strain>
    </source>
</reference>
<comment type="caution">
    <text evidence="1">The sequence shown here is derived from an EMBL/GenBank/DDBJ whole genome shotgun (WGS) entry which is preliminary data.</text>
</comment>